<dbReference type="RefSeq" id="WP_125015441.1">
    <property type="nucleotide sequence ID" value="NZ_QWEZ01000001.1"/>
</dbReference>
<evidence type="ECO:0000256" key="1">
    <source>
        <dbReference type="ARBA" id="ARBA00004117"/>
    </source>
</evidence>
<dbReference type="InterPro" id="IPR011491">
    <property type="entry name" value="FlgE_D2"/>
</dbReference>
<name>A0A3P3VQE8_9GAMM</name>
<comment type="caution">
    <text evidence="10">The sequence shown here is derived from an EMBL/GenBank/DDBJ whole genome shotgun (WGS) entry which is preliminary data.</text>
</comment>
<sequence>MAFNIGLSGIRAAGNELEVTGNNIANASTIGFKSSRAEFADVYAASTLGTSANATGSGVLLSNIGQQFTQGSINFTSNSLDMAINGDGFFVLDNNGETTYSRAGYFGTDKEGFIVNNFGKNLQGYGADATGQILTGVLTDLQVDTTNQSPQATGTVNQTVNLNSSDLVPLIAPFDPTDPDTYNSATSVNVYDSLGNSHIQTQYFVKTGANTWDMHVLIDGRDFDGTLPDGTPPPDNPAANVFTPFTQALTFDSAGQLTAPAPGTPVVLAGWEPRDSSGSQNGAASPSGYNLDMTGSTQFSSSFAVTSVNQDGFSTGQLAGLEVSDEGVLFARYTNGQSRVQGQVVFANFANTEGLSPLGKTEWAESFDSGNPVVGTPRSGTLGALQAGALESSNVELSDELVNLIIAQRNYQANAKTIETSDAVTQTILNI</sequence>
<dbReference type="InterPro" id="IPR053967">
    <property type="entry name" value="LlgE_F_G-like_D1"/>
</dbReference>
<feature type="domain" description="Flagellar basal-body/hook protein C-terminal" evidence="7">
    <location>
        <begin position="386"/>
        <end position="431"/>
    </location>
</feature>
<dbReference type="AlphaFoldDB" id="A0A3P3VQE8"/>
<dbReference type="Pfam" id="PF22692">
    <property type="entry name" value="LlgE_F_G_D1"/>
    <property type="match status" value="1"/>
</dbReference>
<gene>
    <name evidence="10" type="ORF">D0544_08010</name>
</gene>
<keyword evidence="10" id="KW-0969">Cilium</keyword>
<organism evidence="10 11">
    <name type="scientific">Aestuariirhabdus litorea</name>
    <dbReference type="NCBI Taxonomy" id="2528527"/>
    <lineage>
        <taxon>Bacteria</taxon>
        <taxon>Pseudomonadati</taxon>
        <taxon>Pseudomonadota</taxon>
        <taxon>Gammaproteobacteria</taxon>
        <taxon>Oceanospirillales</taxon>
        <taxon>Aestuariirhabdaceae</taxon>
        <taxon>Aestuariirhabdus</taxon>
    </lineage>
</organism>
<keyword evidence="10" id="KW-0282">Flagellum</keyword>
<evidence type="ECO:0000259" key="7">
    <source>
        <dbReference type="Pfam" id="PF06429"/>
    </source>
</evidence>
<dbReference type="InterPro" id="IPR001444">
    <property type="entry name" value="Flag_bb_rod_N"/>
</dbReference>
<evidence type="ECO:0000259" key="8">
    <source>
        <dbReference type="Pfam" id="PF07559"/>
    </source>
</evidence>
<dbReference type="InterPro" id="IPR010930">
    <property type="entry name" value="Flg_bb/hook_C_dom"/>
</dbReference>
<dbReference type="Pfam" id="PF06429">
    <property type="entry name" value="Flg_bbr_C"/>
    <property type="match status" value="1"/>
</dbReference>
<dbReference type="InterPro" id="IPR037058">
    <property type="entry name" value="Falgellar_hook_FlgE_sf"/>
</dbReference>
<evidence type="ECO:0000259" key="6">
    <source>
        <dbReference type="Pfam" id="PF00460"/>
    </source>
</evidence>
<dbReference type="Gene3D" id="2.60.98.20">
    <property type="entry name" value="Flagellar hook protein FlgE"/>
    <property type="match status" value="1"/>
</dbReference>
<dbReference type="GO" id="GO:0005829">
    <property type="term" value="C:cytosol"/>
    <property type="evidence" value="ECO:0007669"/>
    <property type="project" value="TreeGrafter"/>
</dbReference>
<keyword evidence="11" id="KW-1185">Reference proteome</keyword>
<comment type="similarity">
    <text evidence="2 5">Belongs to the flagella basal body rod proteins family.</text>
</comment>
<reference evidence="10 11" key="2">
    <citation type="submission" date="2018-12" db="EMBL/GenBank/DDBJ databases">
        <title>Simiduia agarivorans gen. nov., sp. nov., a marine, agarolytic bacterium isolated from shallow coastal water from Keelung, Taiwan.</title>
        <authorList>
            <person name="Shieh W.Y."/>
        </authorList>
    </citation>
    <scope>NUCLEOTIDE SEQUENCE [LARGE SCALE GENOMIC DNA]</scope>
    <source>
        <strain evidence="10 11">GTF-13</strain>
    </source>
</reference>
<evidence type="ECO:0000313" key="10">
    <source>
        <dbReference type="EMBL" id="RRJ85011.1"/>
    </source>
</evidence>
<evidence type="ECO:0000256" key="2">
    <source>
        <dbReference type="ARBA" id="ARBA00009677"/>
    </source>
</evidence>
<dbReference type="Pfam" id="PF07559">
    <property type="entry name" value="FlgE_D2"/>
    <property type="match status" value="1"/>
</dbReference>
<keyword evidence="10" id="KW-0966">Cell projection</keyword>
<evidence type="ECO:0000256" key="3">
    <source>
        <dbReference type="ARBA" id="ARBA00019015"/>
    </source>
</evidence>
<protein>
    <recommendedName>
        <fullName evidence="3 5">Flagellar hook protein FlgE</fullName>
    </recommendedName>
</protein>
<comment type="subcellular location">
    <subcellularLocation>
        <location evidence="1 5">Bacterial flagellum basal body</location>
    </subcellularLocation>
</comment>
<comment type="function">
    <text evidence="5">A flexible structure which links the flagellar filament to the drive apparatus in the basal body.</text>
</comment>
<dbReference type="EMBL" id="QWEZ01000001">
    <property type="protein sequence ID" value="RRJ85011.1"/>
    <property type="molecule type" value="Genomic_DNA"/>
</dbReference>
<dbReference type="GO" id="GO:0071978">
    <property type="term" value="P:bacterial-type flagellum-dependent swarming motility"/>
    <property type="evidence" value="ECO:0007669"/>
    <property type="project" value="TreeGrafter"/>
</dbReference>
<dbReference type="NCBIfam" id="TIGR03506">
    <property type="entry name" value="FlgEFG_subfam"/>
    <property type="match status" value="1"/>
</dbReference>
<feature type="domain" description="Flagellar basal body rod protein N-terminal" evidence="6">
    <location>
        <begin position="4"/>
        <end position="33"/>
    </location>
</feature>
<dbReference type="SUPFAM" id="SSF117143">
    <property type="entry name" value="Flagellar hook protein flgE"/>
    <property type="match status" value="1"/>
</dbReference>
<dbReference type="PANTHER" id="PTHR30435">
    <property type="entry name" value="FLAGELLAR PROTEIN"/>
    <property type="match status" value="1"/>
</dbReference>
<keyword evidence="4 5" id="KW-0975">Bacterial flagellum</keyword>
<dbReference type="InterPro" id="IPR037925">
    <property type="entry name" value="FlgE/F/G-like"/>
</dbReference>
<feature type="domain" description="Flagellar hook protein FlgE/F/G-like D1" evidence="9">
    <location>
        <begin position="83"/>
        <end position="145"/>
    </location>
</feature>
<evidence type="ECO:0000256" key="5">
    <source>
        <dbReference type="RuleBase" id="RU362116"/>
    </source>
</evidence>
<reference evidence="10 11" key="1">
    <citation type="submission" date="2018-08" db="EMBL/GenBank/DDBJ databases">
        <authorList>
            <person name="Khan S.A."/>
        </authorList>
    </citation>
    <scope>NUCLEOTIDE SEQUENCE [LARGE SCALE GENOMIC DNA]</scope>
    <source>
        <strain evidence="10 11">GTF-13</strain>
    </source>
</reference>
<dbReference type="NCBIfam" id="NF004238">
    <property type="entry name" value="PRK05682.1-1"/>
    <property type="match status" value="1"/>
</dbReference>
<dbReference type="PANTHER" id="PTHR30435:SF1">
    <property type="entry name" value="FLAGELLAR HOOK PROTEIN FLGE"/>
    <property type="match status" value="1"/>
</dbReference>
<evidence type="ECO:0000256" key="4">
    <source>
        <dbReference type="ARBA" id="ARBA00023143"/>
    </source>
</evidence>
<dbReference type="GO" id="GO:0009425">
    <property type="term" value="C:bacterial-type flagellum basal body"/>
    <property type="evidence" value="ECO:0007669"/>
    <property type="project" value="UniProtKB-SubCell"/>
</dbReference>
<dbReference type="Pfam" id="PF00460">
    <property type="entry name" value="Flg_bb_rod"/>
    <property type="match status" value="1"/>
</dbReference>
<accession>A0A3P3VQE8</accession>
<evidence type="ECO:0000259" key="9">
    <source>
        <dbReference type="Pfam" id="PF22692"/>
    </source>
</evidence>
<dbReference type="Proteomes" id="UP000280792">
    <property type="component" value="Unassembled WGS sequence"/>
</dbReference>
<dbReference type="InterPro" id="IPR020013">
    <property type="entry name" value="Flagellar_FlgE/F/G"/>
</dbReference>
<proteinExistence type="inferred from homology"/>
<feature type="domain" description="Flagellar hook protein FlgE D2" evidence="8">
    <location>
        <begin position="161"/>
        <end position="313"/>
    </location>
</feature>
<evidence type="ECO:0000313" key="11">
    <source>
        <dbReference type="Proteomes" id="UP000280792"/>
    </source>
</evidence>
<dbReference type="GO" id="GO:0009424">
    <property type="term" value="C:bacterial-type flagellum hook"/>
    <property type="evidence" value="ECO:0007669"/>
    <property type="project" value="TreeGrafter"/>
</dbReference>